<evidence type="ECO:0000313" key="9">
    <source>
        <dbReference type="EMBL" id="KPL90110.1"/>
    </source>
</evidence>
<evidence type="ECO:0000256" key="2">
    <source>
        <dbReference type="ARBA" id="ARBA00022448"/>
    </source>
</evidence>
<feature type="transmembrane region" description="Helical" evidence="7">
    <location>
        <begin position="50"/>
        <end position="67"/>
    </location>
</feature>
<dbReference type="Pfam" id="PF01794">
    <property type="entry name" value="Ferric_reduct"/>
    <property type="match status" value="1"/>
</dbReference>
<dbReference type="HAMAP" id="MF_01207">
    <property type="entry name" value="MsrQ"/>
    <property type="match status" value="1"/>
</dbReference>
<dbReference type="InterPro" id="IPR022837">
    <property type="entry name" value="MsrQ-like"/>
</dbReference>
<keyword evidence="7" id="KW-0249">Electron transport</keyword>
<keyword evidence="7" id="KW-0349">Heme</keyword>
<feature type="domain" description="Ferric oxidoreductase" evidence="8">
    <location>
        <begin position="47"/>
        <end position="159"/>
    </location>
</feature>
<gene>
    <name evidence="7" type="primary">msrQ</name>
    <name evidence="9" type="ORF">SE18_07805</name>
</gene>
<protein>
    <recommendedName>
        <fullName evidence="7">Protein-methionine-sulfoxide reductase heme-binding subunit MsrQ</fullName>
    </recommendedName>
    <alternativeName>
        <fullName evidence="7">Flavocytochrome MsrQ</fullName>
    </alternativeName>
</protein>
<keyword evidence="2 7" id="KW-0813">Transport</keyword>
<dbReference type="GO" id="GO:0005886">
    <property type="term" value="C:plasma membrane"/>
    <property type="evidence" value="ECO:0007669"/>
    <property type="project" value="UniProtKB-SubCell"/>
</dbReference>
<feature type="transmembrane region" description="Helical" evidence="7">
    <location>
        <begin position="174"/>
        <end position="191"/>
    </location>
</feature>
<name>A0A0P6YDH6_9CHLR</name>
<evidence type="ECO:0000256" key="6">
    <source>
        <dbReference type="ARBA" id="ARBA00023136"/>
    </source>
</evidence>
<comment type="function">
    <text evidence="7">Part of the MsrPQ system that repairs oxidized cell envelope proteins containing methionine sulfoxide residues (Met-O), using respiratory chain electrons. Thus protects these proteins from oxidative-stress damage caused by reactive species of oxygen and chlorine. MsrPQ is essential for the maintenance of envelope integrity under bleach stress, rescuing a wide series of structurally unrelated cell envelope proteins from methionine oxidation. MsrQ provides electrons for reduction to the reductase catalytic subunit MsrP, using the quinone pool of the respiratory chain.</text>
</comment>
<dbReference type="GO" id="GO:0020037">
    <property type="term" value="F:heme binding"/>
    <property type="evidence" value="ECO:0007669"/>
    <property type="project" value="UniProtKB-UniRule"/>
</dbReference>
<comment type="subunit">
    <text evidence="7">Heterodimer of a catalytic subunit (MsrP) and a heme-binding subunit (MsrQ).</text>
</comment>
<feature type="transmembrane region" description="Helical" evidence="7">
    <location>
        <begin position="150"/>
        <end position="168"/>
    </location>
</feature>
<dbReference type="GO" id="GO:0046872">
    <property type="term" value="F:metal ion binding"/>
    <property type="evidence" value="ECO:0007669"/>
    <property type="project" value="UniProtKB-KW"/>
</dbReference>
<organism evidence="9 10">
    <name type="scientific">Herpetosiphon geysericola</name>
    <dbReference type="NCBI Taxonomy" id="70996"/>
    <lineage>
        <taxon>Bacteria</taxon>
        <taxon>Bacillati</taxon>
        <taxon>Chloroflexota</taxon>
        <taxon>Chloroflexia</taxon>
        <taxon>Herpetosiphonales</taxon>
        <taxon>Herpetosiphonaceae</taxon>
        <taxon>Herpetosiphon</taxon>
    </lineage>
</organism>
<evidence type="ECO:0000256" key="3">
    <source>
        <dbReference type="ARBA" id="ARBA00022692"/>
    </source>
</evidence>
<dbReference type="GO" id="GO:0016679">
    <property type="term" value="F:oxidoreductase activity, acting on diphenols and related substances as donors"/>
    <property type="evidence" value="ECO:0007669"/>
    <property type="project" value="TreeGrafter"/>
</dbReference>
<evidence type="ECO:0000313" key="10">
    <source>
        <dbReference type="Proteomes" id="UP000050277"/>
    </source>
</evidence>
<evidence type="ECO:0000259" key="8">
    <source>
        <dbReference type="Pfam" id="PF01794"/>
    </source>
</evidence>
<reference evidence="9 10" key="1">
    <citation type="submission" date="2015-07" db="EMBL/GenBank/DDBJ databases">
        <title>Whole genome sequence of Herpetosiphon geysericola DSM 7119.</title>
        <authorList>
            <person name="Hemp J."/>
            <person name="Ward L.M."/>
            <person name="Pace L.A."/>
            <person name="Fischer W.W."/>
        </authorList>
    </citation>
    <scope>NUCLEOTIDE SEQUENCE [LARGE SCALE GENOMIC DNA]</scope>
    <source>
        <strain evidence="9 10">DSM 7119</strain>
    </source>
</reference>
<dbReference type="GO" id="GO:0030091">
    <property type="term" value="P:protein repair"/>
    <property type="evidence" value="ECO:0007669"/>
    <property type="project" value="UniProtKB-UniRule"/>
</dbReference>
<accession>A0A0P6YDH6</accession>
<dbReference type="PATRIC" id="fig|70996.4.peg.789"/>
<evidence type="ECO:0000256" key="5">
    <source>
        <dbReference type="ARBA" id="ARBA00023004"/>
    </source>
</evidence>
<comment type="subcellular location">
    <subcellularLocation>
        <location evidence="7">Cell membrane</location>
        <topology evidence="7">Multi-pass membrane protein</topology>
    </subcellularLocation>
    <subcellularLocation>
        <location evidence="1">Membrane</location>
        <topology evidence="1">Multi-pass membrane protein</topology>
    </subcellularLocation>
</comment>
<keyword evidence="6 7" id="KW-0472">Membrane</keyword>
<sequence length="213" mass="24825">MLNQLKRHWLRYLVHIGCLVPFGLLIIDYLNDQLTVNPIQAATLRTGKTALIILVLSLVCTPIKTFTPFKQVTALRRPLGLYAFFYVCLHLLIFVAWDYGFDWEFIGEAIGEKRYIIVGLIAWLLLIPLAITSTKGWMRRLGKRWRLLHRLVYLIAGLAVLHYVWLVKADVREPLLYGLAIVILLLLRLPAFRRWQQRQHKQPKPLDRSTETS</sequence>
<dbReference type="Proteomes" id="UP000050277">
    <property type="component" value="Unassembled WGS sequence"/>
</dbReference>
<dbReference type="AlphaFoldDB" id="A0A0P6YDH6"/>
<comment type="cofactor">
    <cofactor evidence="7">
        <name>FMN</name>
        <dbReference type="ChEBI" id="CHEBI:58210"/>
    </cofactor>
    <text evidence="7">Binds 1 FMN per subunit.</text>
</comment>
<comment type="similarity">
    <text evidence="7">Belongs to the MsrQ family.</text>
</comment>
<evidence type="ECO:0000256" key="4">
    <source>
        <dbReference type="ARBA" id="ARBA00022989"/>
    </source>
</evidence>
<dbReference type="InterPro" id="IPR013130">
    <property type="entry name" value="Fe3_Rdtase_TM_dom"/>
</dbReference>
<feature type="transmembrane region" description="Helical" evidence="7">
    <location>
        <begin position="79"/>
        <end position="97"/>
    </location>
</feature>
<dbReference type="GO" id="GO:0010181">
    <property type="term" value="F:FMN binding"/>
    <property type="evidence" value="ECO:0007669"/>
    <property type="project" value="UniProtKB-UniRule"/>
</dbReference>
<feature type="transmembrane region" description="Helical" evidence="7">
    <location>
        <begin position="117"/>
        <end position="138"/>
    </location>
</feature>
<evidence type="ECO:0000256" key="7">
    <source>
        <dbReference type="HAMAP-Rule" id="MF_01207"/>
    </source>
</evidence>
<keyword evidence="7" id="KW-0285">Flavoprotein</keyword>
<proteinExistence type="inferred from homology"/>
<dbReference type="PANTHER" id="PTHR36964:SF1">
    <property type="entry name" value="PROTEIN-METHIONINE-SULFOXIDE REDUCTASE HEME-BINDING SUBUNIT MSRQ"/>
    <property type="match status" value="1"/>
</dbReference>
<dbReference type="EMBL" id="LGKP01000013">
    <property type="protein sequence ID" value="KPL90110.1"/>
    <property type="molecule type" value="Genomic_DNA"/>
</dbReference>
<keyword evidence="4 7" id="KW-1133">Transmembrane helix</keyword>
<keyword evidence="5 7" id="KW-0408">Iron</keyword>
<feature type="transmembrane region" description="Helical" evidence="7">
    <location>
        <begin position="12"/>
        <end position="30"/>
    </location>
</feature>
<dbReference type="OrthoDB" id="9788328at2"/>
<keyword evidence="7" id="KW-0288">FMN</keyword>
<comment type="caution">
    <text evidence="9">The sequence shown here is derived from an EMBL/GenBank/DDBJ whole genome shotgun (WGS) entry which is preliminary data.</text>
</comment>
<keyword evidence="3 7" id="KW-0812">Transmembrane</keyword>
<keyword evidence="10" id="KW-1185">Reference proteome</keyword>
<keyword evidence="7" id="KW-0479">Metal-binding</keyword>
<dbReference type="GO" id="GO:0009055">
    <property type="term" value="F:electron transfer activity"/>
    <property type="evidence" value="ECO:0007669"/>
    <property type="project" value="UniProtKB-UniRule"/>
</dbReference>
<dbReference type="STRING" id="70996.SE18_07805"/>
<evidence type="ECO:0000256" key="1">
    <source>
        <dbReference type="ARBA" id="ARBA00004141"/>
    </source>
</evidence>
<dbReference type="PANTHER" id="PTHR36964">
    <property type="entry name" value="PROTEIN-METHIONINE-SULFOXIDE REDUCTASE HEME-BINDING SUBUNIT MSRQ"/>
    <property type="match status" value="1"/>
</dbReference>
<keyword evidence="7" id="KW-1003">Cell membrane</keyword>
<dbReference type="RefSeq" id="WP_054533874.1">
    <property type="nucleotide sequence ID" value="NZ_LGKP01000013.1"/>
</dbReference>
<comment type="cofactor">
    <cofactor evidence="7">
        <name>heme b</name>
        <dbReference type="ChEBI" id="CHEBI:60344"/>
    </cofactor>
    <text evidence="7">Binds 1 heme b (iron(II)-protoporphyrin IX) group per subunit.</text>
</comment>